<organism evidence="2 3">
    <name type="scientific">Jaapia argillacea MUCL 33604</name>
    <dbReference type="NCBI Taxonomy" id="933084"/>
    <lineage>
        <taxon>Eukaryota</taxon>
        <taxon>Fungi</taxon>
        <taxon>Dikarya</taxon>
        <taxon>Basidiomycota</taxon>
        <taxon>Agaricomycotina</taxon>
        <taxon>Agaricomycetes</taxon>
        <taxon>Agaricomycetidae</taxon>
        <taxon>Jaapiales</taxon>
        <taxon>Jaapiaceae</taxon>
        <taxon>Jaapia</taxon>
    </lineage>
</organism>
<accession>A0A067Q461</accession>
<dbReference type="EMBL" id="KL197712">
    <property type="protein sequence ID" value="KDQ61784.1"/>
    <property type="molecule type" value="Genomic_DNA"/>
</dbReference>
<feature type="compositionally biased region" description="Polar residues" evidence="1">
    <location>
        <begin position="987"/>
        <end position="996"/>
    </location>
</feature>
<dbReference type="PANTHER" id="PTHR47718">
    <property type="entry name" value="OS01G0519700 PROTEIN"/>
    <property type="match status" value="1"/>
</dbReference>
<keyword evidence="3" id="KW-1185">Reference proteome</keyword>
<dbReference type="Proteomes" id="UP000027265">
    <property type="component" value="Unassembled WGS sequence"/>
</dbReference>
<protein>
    <recommendedName>
        <fullName evidence="4">MULE transposase domain-containing protein</fullName>
    </recommendedName>
</protein>
<gene>
    <name evidence="2" type="ORF">JAAARDRAFT_45286</name>
</gene>
<dbReference type="STRING" id="933084.A0A067Q461"/>
<proteinExistence type="predicted"/>
<feature type="compositionally biased region" description="Low complexity" evidence="1">
    <location>
        <begin position="292"/>
        <end position="302"/>
    </location>
</feature>
<evidence type="ECO:0000256" key="1">
    <source>
        <dbReference type="SAM" id="MobiDB-lite"/>
    </source>
</evidence>
<evidence type="ECO:0008006" key="4">
    <source>
        <dbReference type="Google" id="ProtNLM"/>
    </source>
</evidence>
<sequence>MYCCLAASFTRRVSTFMPSHATEVLVTHLQGCIKCWVFEEAPLGNTFHTIDVHQGELIPHKDDPLPIMQELEAAWKNGKRYAAVMWAPPGMMPELRQCPLPSFRLFMNINNKASSIEMARNVLAHVLRDSLLSPNDIEKFSQLRISLRIEGFRASKFPLYELACLLHETWLEEDVLNVASHPIFLFIQTLALNPTVPSQQHGTGDYLPSPPLMMLADESSRDVISNTAGPGDVSQVEGGTQSEVGGRVYLDHGMGCDTCPKGMAASPTQLDGWVDLTLSPTPSPRQNCVKKSSSSSPICPSTPTPQHAIISLALPAKIIIIESDSNIDEFELPDCISSPSLQPPRNANNHHTTEGNTDGDNRHPTVPTNHIRIGLLFDSLEEAQDAVYAQQESLGHVWHILVEQFPNRHRLKPKQVSNILTEARQSARDEVRSLGGDVPAILAELQKLNEEGEPWHHNIRLNEDQVIIGLWWQSPRQAELTRRFTDILVNDCSYNRNQYGFALNIGIIIDNFGHSRNGWYAVHASEDLQTHCWVFRNHLRTSNGVLPEGNAATHLRHLINDQWEPFLAEFWAAYRAVSLEEFDHLWTSLLEHYPVTWDYLQEELYPCREWTSNIFTAGIRTSGQAEVENRMNGIIGGPKKSFLELFKALNEQAEGQTLKEMESVRKVSSCQQHNSHLDAVFKVVLDQLREHVGSFALHTCYSEMLQSFYYSTNVLQMPDGVRSWTEFGVQVSEEVGFHWLRGKGNSLMNTFANDQVYITTRWLICLIIARGLQIQHLLQVKHKGTQATHLLALLPDALTWVKNLSFHIGLIRARWYQNPALDITNIPPITFDHISSQLRLDLHPCEVLSSLQSNPLQRAPLSAPAPPWPTQTLLAHEVYYEAMAALCPLLNGVQTTEQLKNLTRQLDELHHQQLLDSDPSIRDPPVLKRKGHPHTNCITGSAEGPPRGGGARTTHQAEPTQLYHGDSDLAARGEDPHRDDDPEADGNPSQAKHQRIQTCSICKQPSHNRLRCPCQC</sequence>
<feature type="compositionally biased region" description="Polar residues" evidence="1">
    <location>
        <begin position="282"/>
        <end position="291"/>
    </location>
</feature>
<feature type="region of interest" description="Disordered" evidence="1">
    <location>
        <begin position="282"/>
        <end position="302"/>
    </location>
</feature>
<feature type="compositionally biased region" description="Polar residues" evidence="1">
    <location>
        <begin position="337"/>
        <end position="358"/>
    </location>
</feature>
<dbReference type="AlphaFoldDB" id="A0A067Q461"/>
<dbReference type="InParanoid" id="A0A067Q461"/>
<feature type="region of interest" description="Disordered" evidence="1">
    <location>
        <begin position="334"/>
        <end position="364"/>
    </location>
</feature>
<dbReference type="OrthoDB" id="3032185at2759"/>
<feature type="region of interest" description="Disordered" evidence="1">
    <location>
        <begin position="913"/>
        <end position="996"/>
    </location>
</feature>
<feature type="compositionally biased region" description="Basic and acidic residues" evidence="1">
    <location>
        <begin position="965"/>
        <end position="980"/>
    </location>
</feature>
<reference evidence="3" key="1">
    <citation type="journal article" date="2014" name="Proc. Natl. Acad. Sci. U.S.A.">
        <title>Extensive sampling of basidiomycete genomes demonstrates inadequacy of the white-rot/brown-rot paradigm for wood decay fungi.</title>
        <authorList>
            <person name="Riley R."/>
            <person name="Salamov A.A."/>
            <person name="Brown D.W."/>
            <person name="Nagy L.G."/>
            <person name="Floudas D."/>
            <person name="Held B.W."/>
            <person name="Levasseur A."/>
            <person name="Lombard V."/>
            <person name="Morin E."/>
            <person name="Otillar R."/>
            <person name="Lindquist E.A."/>
            <person name="Sun H."/>
            <person name="LaButti K.M."/>
            <person name="Schmutz J."/>
            <person name="Jabbour D."/>
            <person name="Luo H."/>
            <person name="Baker S.E."/>
            <person name="Pisabarro A.G."/>
            <person name="Walton J.D."/>
            <person name="Blanchette R.A."/>
            <person name="Henrissat B."/>
            <person name="Martin F."/>
            <person name="Cullen D."/>
            <person name="Hibbett D.S."/>
            <person name="Grigoriev I.V."/>
        </authorList>
    </citation>
    <scope>NUCLEOTIDE SEQUENCE [LARGE SCALE GENOMIC DNA]</scope>
    <source>
        <strain evidence="3">MUCL 33604</strain>
    </source>
</reference>
<evidence type="ECO:0000313" key="2">
    <source>
        <dbReference type="EMBL" id="KDQ61784.1"/>
    </source>
</evidence>
<name>A0A067Q461_9AGAM</name>
<dbReference type="PANTHER" id="PTHR47718:SF3">
    <property type="entry name" value="PROTEIN FAR1-RELATED SEQUENCE 5-LIKE"/>
    <property type="match status" value="1"/>
</dbReference>
<evidence type="ECO:0000313" key="3">
    <source>
        <dbReference type="Proteomes" id="UP000027265"/>
    </source>
</evidence>
<dbReference type="HOGENOM" id="CLU_296831_0_0_1"/>